<keyword evidence="5" id="KW-0472">Membrane</keyword>
<proteinExistence type="inferred from homology"/>
<dbReference type="OrthoDB" id="10266662at2759"/>
<feature type="non-terminal residue" evidence="6">
    <location>
        <position position="1"/>
    </location>
</feature>
<gene>
    <name evidence="6" type="ORF">M569_06032</name>
</gene>
<evidence type="ECO:0000256" key="3">
    <source>
        <dbReference type="ARBA" id="ARBA00023242"/>
    </source>
</evidence>
<feature type="compositionally biased region" description="Acidic residues" evidence="4">
    <location>
        <begin position="512"/>
        <end position="527"/>
    </location>
</feature>
<feature type="region of interest" description="Disordered" evidence="4">
    <location>
        <begin position="512"/>
        <end position="553"/>
    </location>
</feature>
<evidence type="ECO:0000256" key="4">
    <source>
        <dbReference type="SAM" id="MobiDB-lite"/>
    </source>
</evidence>
<sequence>KDMNKGSEEAKEHAGALKRLEEKDPEFYEFLKEHDKQLLEFDEVERDDSVQTDVDEEEEEEEEEKIDDDDDDDGIIDSRSSKEKRQVKKVITGAMVDAWCGAIKDGAKIGAVRSVLRAFHSACHYGDEGEADDSSAKFSTMSSNVFNKIMLFVLKEMDGILRGLLDLPSSGGKKETIVDIMATKKWKNYSHLVKSYLGNSLHVLNQLTDSEMTAFMLRRLKYSCIFLAAFPVLLRKYIKASEITFLYVALHFWGTGNGALPVVSFLFMRDICIRLGPKCLDDCIKGMYKGFIMNCQFVNAANMQHLQFLSNCFTELLGIDIPSAYQHAFAYIRQLAMILKEALSGSTKKKSTNGGKDEPKPSGSKKQKGKNASSGSSQKEAFRKVYRWKYVYCLELWTGVVSRYSSEPDLAPLAYPLVQIITGVAQLVPSTCYIPLRLRCVRMLNRIGAATGTFIPVSLLLLSMLDIKELNRTPTGGVGNPLDLFSILKKKKIGPLDGASQDEDDVIEDFVLSSDEDDDDEGNDEPEVVTHQQQQQQPKKKAFFNSKKRKRGK</sequence>
<dbReference type="GO" id="GO:0005654">
    <property type="term" value="C:nucleoplasm"/>
    <property type="evidence" value="ECO:0007669"/>
    <property type="project" value="TreeGrafter"/>
</dbReference>
<protein>
    <recommendedName>
        <fullName evidence="8">Nucleolar complex protein 2 homolog</fullName>
    </recommendedName>
</protein>
<organism evidence="6 7">
    <name type="scientific">Genlisea aurea</name>
    <dbReference type="NCBI Taxonomy" id="192259"/>
    <lineage>
        <taxon>Eukaryota</taxon>
        <taxon>Viridiplantae</taxon>
        <taxon>Streptophyta</taxon>
        <taxon>Embryophyta</taxon>
        <taxon>Tracheophyta</taxon>
        <taxon>Spermatophyta</taxon>
        <taxon>Magnoliopsida</taxon>
        <taxon>eudicotyledons</taxon>
        <taxon>Gunneridae</taxon>
        <taxon>Pentapetalae</taxon>
        <taxon>asterids</taxon>
        <taxon>lamiids</taxon>
        <taxon>Lamiales</taxon>
        <taxon>Lentibulariaceae</taxon>
        <taxon>Genlisea</taxon>
    </lineage>
</organism>
<comment type="similarity">
    <text evidence="2">Belongs to the NOC2 family.</text>
</comment>
<dbReference type="GO" id="GO:0030690">
    <property type="term" value="C:Noc1p-Noc2p complex"/>
    <property type="evidence" value="ECO:0007669"/>
    <property type="project" value="TreeGrafter"/>
</dbReference>
<feature type="transmembrane region" description="Helical" evidence="5">
    <location>
        <begin position="244"/>
        <end position="268"/>
    </location>
</feature>
<dbReference type="Pfam" id="PF03715">
    <property type="entry name" value="Noc2"/>
    <property type="match status" value="1"/>
</dbReference>
<name>S8CV10_9LAMI</name>
<reference evidence="6 7" key="1">
    <citation type="journal article" date="2013" name="BMC Genomics">
        <title>The miniature genome of a carnivorous plant Genlisea aurea contains a low number of genes and short non-coding sequences.</title>
        <authorList>
            <person name="Leushkin E.V."/>
            <person name="Sutormin R.A."/>
            <person name="Nabieva E.R."/>
            <person name="Penin A.A."/>
            <person name="Kondrashov A.S."/>
            <person name="Logacheva M.D."/>
        </authorList>
    </citation>
    <scope>NUCLEOTIDE SEQUENCE [LARGE SCALE GENOMIC DNA]</scope>
</reference>
<evidence type="ECO:0008006" key="8">
    <source>
        <dbReference type="Google" id="ProtNLM"/>
    </source>
</evidence>
<comment type="subcellular location">
    <subcellularLocation>
        <location evidence="1">Nucleus</location>
    </subcellularLocation>
</comment>
<dbReference type="AlphaFoldDB" id="S8CV10"/>
<feature type="non-terminal residue" evidence="6">
    <location>
        <position position="553"/>
    </location>
</feature>
<dbReference type="PANTHER" id="PTHR12687">
    <property type="entry name" value="NUCLEOLAR COMPLEX 2 AND RAD4-RELATED"/>
    <property type="match status" value="1"/>
</dbReference>
<evidence type="ECO:0000313" key="7">
    <source>
        <dbReference type="Proteomes" id="UP000015453"/>
    </source>
</evidence>
<dbReference type="GO" id="GO:0005730">
    <property type="term" value="C:nucleolus"/>
    <property type="evidence" value="ECO:0007669"/>
    <property type="project" value="TreeGrafter"/>
</dbReference>
<dbReference type="GO" id="GO:0042273">
    <property type="term" value="P:ribosomal large subunit biogenesis"/>
    <property type="evidence" value="ECO:0007669"/>
    <property type="project" value="TreeGrafter"/>
</dbReference>
<keyword evidence="5" id="KW-1133">Transmembrane helix</keyword>
<evidence type="ECO:0000256" key="1">
    <source>
        <dbReference type="ARBA" id="ARBA00004123"/>
    </source>
</evidence>
<evidence type="ECO:0000313" key="6">
    <source>
        <dbReference type="EMBL" id="EPS68736.1"/>
    </source>
</evidence>
<dbReference type="Proteomes" id="UP000015453">
    <property type="component" value="Unassembled WGS sequence"/>
</dbReference>
<dbReference type="GO" id="GO:0030691">
    <property type="term" value="C:Noc2p-Noc3p complex"/>
    <property type="evidence" value="ECO:0007669"/>
    <property type="project" value="TreeGrafter"/>
</dbReference>
<keyword evidence="7" id="KW-1185">Reference proteome</keyword>
<feature type="region of interest" description="Disordered" evidence="4">
    <location>
        <begin position="347"/>
        <end position="376"/>
    </location>
</feature>
<feature type="compositionally biased region" description="Acidic residues" evidence="4">
    <location>
        <begin position="53"/>
        <end position="75"/>
    </location>
</feature>
<dbReference type="EMBL" id="AUSU01002461">
    <property type="protein sequence ID" value="EPS68736.1"/>
    <property type="molecule type" value="Genomic_DNA"/>
</dbReference>
<feature type="compositionally biased region" description="Basic residues" evidence="4">
    <location>
        <begin position="538"/>
        <end position="553"/>
    </location>
</feature>
<accession>S8CV10</accession>
<keyword evidence="5" id="KW-0812">Transmembrane</keyword>
<feature type="region of interest" description="Disordered" evidence="4">
    <location>
        <begin position="39"/>
        <end position="81"/>
    </location>
</feature>
<comment type="caution">
    <text evidence="6">The sequence shown here is derived from an EMBL/GenBank/DDBJ whole genome shotgun (WGS) entry which is preliminary data.</text>
</comment>
<evidence type="ECO:0000256" key="2">
    <source>
        <dbReference type="ARBA" id="ARBA00005907"/>
    </source>
</evidence>
<keyword evidence="3" id="KW-0539">Nucleus</keyword>
<evidence type="ECO:0000256" key="5">
    <source>
        <dbReference type="SAM" id="Phobius"/>
    </source>
</evidence>
<dbReference type="PANTHER" id="PTHR12687:SF4">
    <property type="entry name" value="NUCLEOLAR COMPLEX PROTEIN 2 HOMOLOG"/>
    <property type="match status" value="1"/>
</dbReference>
<dbReference type="InterPro" id="IPR005343">
    <property type="entry name" value="Noc2"/>
</dbReference>